<evidence type="ECO:0000313" key="2">
    <source>
        <dbReference type="EMBL" id="HIQ96820.1"/>
    </source>
</evidence>
<organism evidence="2 3">
    <name type="scientific">Candidatus Limivivens merdigallinarum</name>
    <dbReference type="NCBI Taxonomy" id="2840859"/>
    <lineage>
        <taxon>Bacteria</taxon>
        <taxon>Bacillati</taxon>
        <taxon>Bacillota</taxon>
        <taxon>Clostridia</taxon>
        <taxon>Lachnospirales</taxon>
        <taxon>Lachnospiraceae</taxon>
        <taxon>Lachnospiraceae incertae sedis</taxon>
        <taxon>Candidatus Limivivens</taxon>
    </lineage>
</organism>
<protein>
    <submittedName>
        <fullName evidence="2">DUF89 family protein</fullName>
    </submittedName>
</protein>
<dbReference type="InterPro" id="IPR036075">
    <property type="entry name" value="ARMT-1-like_metal-bd_sf"/>
</dbReference>
<dbReference type="EMBL" id="DVFT01000143">
    <property type="protein sequence ID" value="HIQ96820.1"/>
    <property type="molecule type" value="Genomic_DNA"/>
</dbReference>
<gene>
    <name evidence="2" type="ORF">IAB26_09680</name>
</gene>
<dbReference type="Pfam" id="PF01937">
    <property type="entry name" value="ARMT1-like_dom"/>
    <property type="match status" value="1"/>
</dbReference>
<reference evidence="2" key="2">
    <citation type="journal article" date="2021" name="PeerJ">
        <title>Extensive microbial diversity within the chicken gut microbiome revealed by metagenomics and culture.</title>
        <authorList>
            <person name="Gilroy R."/>
            <person name="Ravi A."/>
            <person name="Getino M."/>
            <person name="Pursley I."/>
            <person name="Horton D.L."/>
            <person name="Alikhan N.F."/>
            <person name="Baker D."/>
            <person name="Gharbi K."/>
            <person name="Hall N."/>
            <person name="Watson M."/>
            <person name="Adriaenssens E.M."/>
            <person name="Foster-Nyarko E."/>
            <person name="Jarju S."/>
            <person name="Secka A."/>
            <person name="Antonio M."/>
            <person name="Oren A."/>
            <person name="Chaudhuri R.R."/>
            <person name="La Ragione R."/>
            <person name="Hildebrand F."/>
            <person name="Pallen M.J."/>
        </authorList>
    </citation>
    <scope>NUCLEOTIDE SEQUENCE</scope>
    <source>
        <strain evidence="2">ChiSjej3B21-11622</strain>
    </source>
</reference>
<dbReference type="SUPFAM" id="SSF111321">
    <property type="entry name" value="AF1104-like"/>
    <property type="match status" value="1"/>
</dbReference>
<comment type="caution">
    <text evidence="2">The sequence shown here is derived from an EMBL/GenBank/DDBJ whole genome shotgun (WGS) entry which is preliminary data.</text>
</comment>
<accession>A0A9D0ZWR4</accession>
<dbReference type="PIRSF" id="PIRSF006593">
    <property type="entry name" value="UCP006593"/>
    <property type="match status" value="1"/>
</dbReference>
<dbReference type="InterPro" id="IPR014444">
    <property type="entry name" value="PH1575-like"/>
</dbReference>
<evidence type="ECO:0000313" key="3">
    <source>
        <dbReference type="Proteomes" id="UP000886886"/>
    </source>
</evidence>
<dbReference type="AlphaFoldDB" id="A0A9D0ZWR4"/>
<sequence length="289" mass="32916">MNLSARCICCLIRGQENMLKEERDDARKSAYFKAIMKMIGNCEEECSAPVLLSRINEIKRGYYGEVPEYREEKERFNRLMLSLANKIEEEILKSQDPLAAAIRYARAGNYIDFGALPEVKEELLLELLEKAGKDELEEETYRRFRAELKPGNRLVYLTDNCGEIVMDKLLVRELKRSFPDLAVTVIVRGAPVLNDATLEDAEFVGLDREAKVIGNGNDVAGTYLAALSWEAKEELEQADLIIAKGQGNFETLKGCGLNIYYLFLCKCELFVERFGMEQYKGVFVNEKNC</sequence>
<proteinExistence type="predicted"/>
<dbReference type="Proteomes" id="UP000886886">
    <property type="component" value="Unassembled WGS sequence"/>
</dbReference>
<evidence type="ECO:0000259" key="1">
    <source>
        <dbReference type="Pfam" id="PF01937"/>
    </source>
</evidence>
<reference evidence="2" key="1">
    <citation type="submission" date="2020-10" db="EMBL/GenBank/DDBJ databases">
        <authorList>
            <person name="Gilroy R."/>
        </authorList>
    </citation>
    <scope>NUCLEOTIDE SEQUENCE</scope>
    <source>
        <strain evidence="2">ChiSjej3B21-11622</strain>
    </source>
</reference>
<dbReference type="InterPro" id="IPR002791">
    <property type="entry name" value="ARMT1-like_metal-bd"/>
</dbReference>
<dbReference type="Gene3D" id="3.40.50.10880">
    <property type="entry name" value="Uncharacterised protein PF01937, DUF89, domain 3"/>
    <property type="match status" value="1"/>
</dbReference>
<dbReference type="Gene3D" id="1.10.285.20">
    <property type="entry name" value="Uncharacterised protein PF01937, DUF89, domain 2"/>
    <property type="match status" value="1"/>
</dbReference>
<name>A0A9D0ZWR4_9FIRM</name>
<feature type="domain" description="Damage-control phosphatase ARMT1-like metal-binding" evidence="1">
    <location>
        <begin position="5"/>
        <end position="279"/>
    </location>
</feature>